<gene>
    <name evidence="1" type="ORF">OHAE_4782</name>
</gene>
<dbReference type="AlphaFoldDB" id="A0A2P9HDT4"/>
<reference evidence="2" key="1">
    <citation type="submission" date="2017-12" db="EMBL/GenBank/DDBJ databases">
        <authorList>
            <person name="Diaz M."/>
        </authorList>
    </citation>
    <scope>NUCLEOTIDE SEQUENCE [LARGE SCALE GENOMIC DNA]</scope>
    <source>
        <strain evidence="2">FI11154</strain>
    </source>
</reference>
<proteinExistence type="predicted"/>
<evidence type="ECO:0000313" key="2">
    <source>
        <dbReference type="Proteomes" id="UP000246073"/>
    </source>
</evidence>
<protein>
    <submittedName>
        <fullName evidence="1">Uncharacterized protein</fullName>
    </submittedName>
</protein>
<dbReference type="Proteomes" id="UP000246073">
    <property type="component" value="Unassembled WGS sequence"/>
</dbReference>
<dbReference type="EMBL" id="OOFM01000001">
    <property type="protein sequence ID" value="SPL61990.1"/>
    <property type="molecule type" value="Genomic_DNA"/>
</dbReference>
<sequence>MLIQQTRMAVRPESLDKSEAYGKSFQADKSICRGNVEWAI</sequence>
<accession>A0A2P9HDT4</accession>
<organism evidence="1 2">
    <name type="scientific">Ochrobactrum soli</name>
    <dbReference type="NCBI Taxonomy" id="2448455"/>
    <lineage>
        <taxon>Bacteria</taxon>
        <taxon>Pseudomonadati</taxon>
        <taxon>Pseudomonadota</taxon>
        <taxon>Alphaproteobacteria</taxon>
        <taxon>Hyphomicrobiales</taxon>
        <taxon>Brucellaceae</taxon>
        <taxon>Brucella/Ochrobactrum group</taxon>
        <taxon>Ochrobactrum</taxon>
    </lineage>
</organism>
<evidence type="ECO:0000313" key="1">
    <source>
        <dbReference type="EMBL" id="SPL61990.1"/>
    </source>
</evidence>
<name>A0A2P9HDT4_9HYPH</name>